<dbReference type="EMBL" id="JAAVUM010000002">
    <property type="protein sequence ID" value="NKE04671.1"/>
    <property type="molecule type" value="Genomic_DNA"/>
</dbReference>
<name>A0A846TQH4_9BACI</name>
<dbReference type="Proteomes" id="UP000587942">
    <property type="component" value="Unassembled WGS sequence"/>
</dbReference>
<reference evidence="2 3" key="1">
    <citation type="submission" date="2020-03" db="EMBL/GenBank/DDBJ databases">
        <authorList>
            <person name="Sun Q."/>
        </authorList>
    </citation>
    <scope>NUCLEOTIDE SEQUENCE [LARGE SCALE GENOMIC DNA]</scope>
    <source>
        <strain evidence="2 3">KACC 21451</strain>
    </source>
</reference>
<gene>
    <name evidence="2" type="ORF">GWK17_04160</name>
</gene>
<dbReference type="RefSeq" id="WP_167831163.1">
    <property type="nucleotide sequence ID" value="NZ_JAAVUM010000002.1"/>
</dbReference>
<sequence>MNIFLDSNVFWKDPYLTRGKKAILLRLAKHEDVKLYISETVYQEVLRGHKNFLDAEIKSIGDSFKKITPYLHADRDQYDVNVELENLISDFHDYFLNLGREEQLERIPYDSDVLTEIVEVDAYSKPPFIQKQEIIDKKGEKQTFSKKEIRDAIIWYSYKVFIEKNTLKECYFISNNAKDYGAPGAKNAPKEKPYPLHPLISEEVEITAYKTVHDFLIHKDTEVKELFKDEYLHLKVLSEDFYEQITVELQNGLAEEMVNRFLIDQIYTGTENLLSDKDPVRIHSDYFWGGYVHPESFTGNIENIRFRDVDIYGETIAISVDLEVKMDVQIYLYNPGYDEVDEKYQYVATDTVKVEESLVFLISIDTEKELDIENFSFREYVEGLEPENLNIEIVDITNIHHTSMFGEDEYEYEDGPQNEDTDNKPLLIHVDIGEIDI</sequence>
<dbReference type="InterPro" id="IPR032557">
    <property type="entry name" value="DUF4935"/>
</dbReference>
<dbReference type="AlphaFoldDB" id="A0A846TQH4"/>
<organism evidence="2 3">
    <name type="scientific">Mesobacillus selenatarsenatis</name>
    <dbReference type="NCBI Taxonomy" id="388741"/>
    <lineage>
        <taxon>Bacteria</taxon>
        <taxon>Bacillati</taxon>
        <taxon>Bacillota</taxon>
        <taxon>Bacilli</taxon>
        <taxon>Bacillales</taxon>
        <taxon>Bacillaceae</taxon>
        <taxon>Mesobacillus</taxon>
    </lineage>
</organism>
<dbReference type="Pfam" id="PF16289">
    <property type="entry name" value="PIN_12"/>
    <property type="match status" value="1"/>
</dbReference>
<evidence type="ECO:0000313" key="2">
    <source>
        <dbReference type="EMBL" id="NKE04671.1"/>
    </source>
</evidence>
<feature type="domain" description="DUF4935" evidence="1">
    <location>
        <begin position="3"/>
        <end position="180"/>
    </location>
</feature>
<proteinExistence type="predicted"/>
<accession>A0A846TQH4</accession>
<evidence type="ECO:0000259" key="1">
    <source>
        <dbReference type="Pfam" id="PF16289"/>
    </source>
</evidence>
<evidence type="ECO:0000313" key="3">
    <source>
        <dbReference type="Proteomes" id="UP000587942"/>
    </source>
</evidence>
<protein>
    <submittedName>
        <fullName evidence="2">DUF4935 domain-containing protein</fullName>
    </submittedName>
</protein>
<comment type="caution">
    <text evidence="2">The sequence shown here is derived from an EMBL/GenBank/DDBJ whole genome shotgun (WGS) entry which is preliminary data.</text>
</comment>